<name>A0A412Y660_9BACE</name>
<gene>
    <name evidence="1" type="ORF">DWW10_13335</name>
</gene>
<evidence type="ECO:0000313" key="2">
    <source>
        <dbReference type="Proteomes" id="UP000283850"/>
    </source>
</evidence>
<proteinExistence type="predicted"/>
<dbReference type="RefSeq" id="WP_118422231.1">
    <property type="nucleotide sequence ID" value="NZ_JADMTM010000010.1"/>
</dbReference>
<dbReference type="EMBL" id="QRZF01000008">
    <property type="protein sequence ID" value="RGV52937.1"/>
    <property type="molecule type" value="Genomic_DNA"/>
</dbReference>
<dbReference type="Proteomes" id="UP000283850">
    <property type="component" value="Unassembled WGS sequence"/>
</dbReference>
<comment type="caution">
    <text evidence="1">The sequence shown here is derived from an EMBL/GenBank/DDBJ whole genome shotgun (WGS) entry which is preliminary data.</text>
</comment>
<accession>A0A412Y660</accession>
<dbReference type="AlphaFoldDB" id="A0A412Y660"/>
<sequence>MKQTKSGKSDVILRTLSPYDPKVQRYLSLSKQIEQLMNNAEDENDACISIELVAEFCVLQEELYQEALKKHKEEAN</sequence>
<protein>
    <submittedName>
        <fullName evidence="1">Uncharacterized protein</fullName>
    </submittedName>
</protein>
<reference evidence="1 2" key="1">
    <citation type="submission" date="2018-08" db="EMBL/GenBank/DDBJ databases">
        <title>A genome reference for cultivated species of the human gut microbiota.</title>
        <authorList>
            <person name="Zou Y."/>
            <person name="Xue W."/>
            <person name="Luo G."/>
        </authorList>
    </citation>
    <scope>NUCLEOTIDE SEQUENCE [LARGE SCALE GENOMIC DNA]</scope>
    <source>
        <strain evidence="1 2">AF14-32</strain>
    </source>
</reference>
<evidence type="ECO:0000313" key="1">
    <source>
        <dbReference type="EMBL" id="RGV52937.1"/>
    </source>
</evidence>
<organism evidence="1 2">
    <name type="scientific">Bacteroides intestinalis</name>
    <dbReference type="NCBI Taxonomy" id="329854"/>
    <lineage>
        <taxon>Bacteria</taxon>
        <taxon>Pseudomonadati</taxon>
        <taxon>Bacteroidota</taxon>
        <taxon>Bacteroidia</taxon>
        <taxon>Bacteroidales</taxon>
        <taxon>Bacteroidaceae</taxon>
        <taxon>Bacteroides</taxon>
    </lineage>
</organism>